<comment type="caution">
    <text evidence="2">The sequence shown here is derived from an EMBL/GenBank/DDBJ whole genome shotgun (WGS) entry which is preliminary data.</text>
</comment>
<gene>
    <name evidence="2" type="ORF">AN216_00095</name>
</gene>
<dbReference type="SUPFAM" id="SSF55048">
    <property type="entry name" value="Probable ACP-binding domain of malonyl-CoA ACP transacylase"/>
    <property type="match status" value="1"/>
</dbReference>
<dbReference type="Gene3D" id="3.30.70.250">
    <property type="entry name" value="Malonyl-CoA ACP transacylase, ACP-binding"/>
    <property type="match status" value="1"/>
</dbReference>
<proteinExistence type="predicted"/>
<dbReference type="AlphaFoldDB" id="A0A1E7KS56"/>
<dbReference type="RefSeq" id="WP_139140797.1">
    <property type="nucleotide sequence ID" value="NZ_LJGU01000020.1"/>
</dbReference>
<dbReference type="InterPro" id="IPR016036">
    <property type="entry name" value="Malonyl_transacylase_ACP-bd"/>
</dbReference>
<evidence type="ECO:0000259" key="1">
    <source>
        <dbReference type="Pfam" id="PF00698"/>
    </source>
</evidence>
<dbReference type="InterPro" id="IPR014043">
    <property type="entry name" value="Acyl_transferase_dom"/>
</dbReference>
<dbReference type="InterPro" id="IPR001227">
    <property type="entry name" value="Ac_transferase_dom_sf"/>
</dbReference>
<feature type="non-terminal residue" evidence="2">
    <location>
        <position position="81"/>
    </location>
</feature>
<feature type="domain" description="Malonyl-CoA:ACP transacylase (MAT)" evidence="1">
    <location>
        <begin position="10"/>
        <end position="81"/>
    </location>
</feature>
<evidence type="ECO:0000313" key="3">
    <source>
        <dbReference type="Proteomes" id="UP000176101"/>
    </source>
</evidence>
<dbReference type="OrthoDB" id="9778690at2"/>
<keyword evidence="3" id="KW-1185">Reference proteome</keyword>
<protein>
    <recommendedName>
        <fullName evidence="1">Malonyl-CoA:ACP transacylase (MAT) domain-containing protein</fullName>
    </recommendedName>
</protein>
<sequence length="81" mass="8585">ELLVECGVVGVSVAAVNGPESTVVSGSVVGLVGLVEVCEGRGVWVRWVEVDYASHSVQVEEIEEELREALVGLEPKEPEVP</sequence>
<organism evidence="2 3">
    <name type="scientific">Streptomyces oceani</name>
    <dbReference type="NCBI Taxonomy" id="1075402"/>
    <lineage>
        <taxon>Bacteria</taxon>
        <taxon>Bacillati</taxon>
        <taxon>Actinomycetota</taxon>
        <taxon>Actinomycetes</taxon>
        <taxon>Kitasatosporales</taxon>
        <taxon>Streptomycetaceae</taxon>
        <taxon>Streptomyces</taxon>
    </lineage>
</organism>
<name>A0A1E7KS56_9ACTN</name>
<dbReference type="EMBL" id="LJGU01000020">
    <property type="protein sequence ID" value="OEV06758.1"/>
    <property type="molecule type" value="Genomic_DNA"/>
</dbReference>
<dbReference type="Gene3D" id="3.40.366.10">
    <property type="entry name" value="Malonyl-Coenzyme A Acyl Carrier Protein, domain 2"/>
    <property type="match status" value="1"/>
</dbReference>
<feature type="non-terminal residue" evidence="2">
    <location>
        <position position="1"/>
    </location>
</feature>
<evidence type="ECO:0000313" key="2">
    <source>
        <dbReference type="EMBL" id="OEV06758.1"/>
    </source>
</evidence>
<dbReference type="GO" id="GO:0016740">
    <property type="term" value="F:transferase activity"/>
    <property type="evidence" value="ECO:0007669"/>
    <property type="project" value="InterPro"/>
</dbReference>
<accession>A0A1E7KS56</accession>
<reference evidence="2 3" key="1">
    <citation type="journal article" date="2016" name="Front. Microbiol.">
        <title>Comparative Genomics Analysis of Streptomyces Species Reveals Their Adaptation to the Marine Environment and Their Diversity at the Genomic Level.</title>
        <authorList>
            <person name="Tian X."/>
            <person name="Zhang Z."/>
            <person name="Yang T."/>
            <person name="Chen M."/>
            <person name="Li J."/>
            <person name="Chen F."/>
            <person name="Yang J."/>
            <person name="Li W."/>
            <person name="Zhang B."/>
            <person name="Zhang Z."/>
            <person name="Wu J."/>
            <person name="Zhang C."/>
            <person name="Long L."/>
            <person name="Xiao J."/>
        </authorList>
    </citation>
    <scope>NUCLEOTIDE SEQUENCE [LARGE SCALE GENOMIC DNA]</scope>
    <source>
        <strain evidence="2 3">SCSIO 02100</strain>
    </source>
</reference>
<dbReference type="Proteomes" id="UP000176101">
    <property type="component" value="Unassembled WGS sequence"/>
</dbReference>
<dbReference type="Pfam" id="PF00698">
    <property type="entry name" value="Acyl_transf_1"/>
    <property type="match status" value="1"/>
</dbReference>